<dbReference type="RefSeq" id="WP_311618696.1">
    <property type="nucleotide sequence ID" value="NZ_JAVREV010000009.1"/>
</dbReference>
<protein>
    <submittedName>
        <fullName evidence="2">Non-homologous end-joining DNA ligase</fullName>
        <ecNumber evidence="2">6.5.1.1</ecNumber>
    </submittedName>
</protein>
<dbReference type="CDD" id="cd04861">
    <property type="entry name" value="LigD_Pol_like"/>
    <property type="match status" value="1"/>
</dbReference>
<dbReference type="Gene3D" id="3.90.920.10">
    <property type="entry name" value="DNA primase, PRIM domain"/>
    <property type="match status" value="1"/>
</dbReference>
<sequence>MSARSGRYEVRAGGRRVAVTRPDKEMFPEEGITKADLVDYYRSVARPMLTHLRDRPVAMERYPDGYRGRSFFHKDVPDYFPDWIHRLEVPKEGGTLDMAVCDDAATLAYLANQACLTPHAWLSRTGGLDRPDRLIFDLDPPGDDFGVVRWAAFTVRDLLRDVGLRPAPMTTGSRGAHVLAPLDGKAGFDEARDFARLAAEVLAARHPDRLTTEIRKNRRGGRLYLDVQRNAYAQTAVAPYAVRARPHAPVATPLTWDELADERIGPRHFTLRTLPARLEQRGDPWAGLRRDRRSLTAARRRLDRLALGRRPRP</sequence>
<gene>
    <name evidence="2" type="primary">ligD</name>
    <name evidence="2" type="ORF">RM779_17780</name>
</gene>
<keyword evidence="3" id="KW-1185">Reference proteome</keyword>
<dbReference type="PANTHER" id="PTHR42705:SF2">
    <property type="entry name" value="BIFUNCTIONAL NON-HOMOLOGOUS END JOINING PROTEIN LIGD"/>
    <property type="match status" value="1"/>
</dbReference>
<comment type="caution">
    <text evidence="2">The sequence shown here is derived from an EMBL/GenBank/DDBJ whole genome shotgun (WGS) entry which is preliminary data.</text>
</comment>
<organism evidence="2 3">
    <name type="scientific">Streptomyces johnsoniae</name>
    <dbReference type="NCBI Taxonomy" id="3075532"/>
    <lineage>
        <taxon>Bacteria</taxon>
        <taxon>Bacillati</taxon>
        <taxon>Actinomycetota</taxon>
        <taxon>Actinomycetes</taxon>
        <taxon>Kitasatosporales</taxon>
        <taxon>Streptomycetaceae</taxon>
        <taxon>Streptomyces</taxon>
    </lineage>
</organism>
<name>A0ABU2S9F0_9ACTN</name>
<dbReference type="EMBL" id="JAVREV010000009">
    <property type="protein sequence ID" value="MDT0444434.1"/>
    <property type="molecule type" value="Genomic_DNA"/>
</dbReference>
<dbReference type="NCBIfam" id="TIGR02778">
    <property type="entry name" value="ligD_pol"/>
    <property type="match status" value="1"/>
</dbReference>
<dbReference type="Pfam" id="PF21686">
    <property type="entry name" value="LigD_Prim-Pol"/>
    <property type="match status" value="1"/>
</dbReference>
<reference evidence="3" key="1">
    <citation type="submission" date="2023-07" db="EMBL/GenBank/DDBJ databases">
        <title>30 novel species of actinomycetes from the DSMZ collection.</title>
        <authorList>
            <person name="Nouioui I."/>
        </authorList>
    </citation>
    <scope>NUCLEOTIDE SEQUENCE [LARGE SCALE GENOMIC DNA]</scope>
    <source>
        <strain evidence="3">DSM 41886</strain>
    </source>
</reference>
<dbReference type="Proteomes" id="UP001183615">
    <property type="component" value="Unassembled WGS sequence"/>
</dbReference>
<dbReference type="PANTHER" id="PTHR42705">
    <property type="entry name" value="BIFUNCTIONAL NON-HOMOLOGOUS END JOINING PROTEIN LIGD"/>
    <property type="match status" value="1"/>
</dbReference>
<dbReference type="EC" id="6.5.1.1" evidence="2"/>
<evidence type="ECO:0000259" key="1">
    <source>
        <dbReference type="Pfam" id="PF21686"/>
    </source>
</evidence>
<accession>A0ABU2S9F0</accession>
<proteinExistence type="predicted"/>
<dbReference type="InterPro" id="IPR014145">
    <property type="entry name" value="LigD_pol_dom"/>
</dbReference>
<evidence type="ECO:0000313" key="3">
    <source>
        <dbReference type="Proteomes" id="UP001183615"/>
    </source>
</evidence>
<dbReference type="GO" id="GO:0003910">
    <property type="term" value="F:DNA ligase (ATP) activity"/>
    <property type="evidence" value="ECO:0007669"/>
    <property type="project" value="UniProtKB-EC"/>
</dbReference>
<feature type="domain" description="DNA ligase D polymerase" evidence="1">
    <location>
        <begin position="33"/>
        <end position="285"/>
    </location>
</feature>
<dbReference type="InterPro" id="IPR052171">
    <property type="entry name" value="NHEJ_LigD"/>
</dbReference>
<keyword evidence="2" id="KW-0436">Ligase</keyword>
<evidence type="ECO:0000313" key="2">
    <source>
        <dbReference type="EMBL" id="MDT0444434.1"/>
    </source>
</evidence>